<dbReference type="Gene3D" id="3.90.1140.10">
    <property type="entry name" value="Cyclic phosphodiesterase"/>
    <property type="match status" value="1"/>
</dbReference>
<dbReference type="EMBL" id="JAVRFD010000021">
    <property type="protein sequence ID" value="MDT0547696.1"/>
    <property type="molecule type" value="Genomic_DNA"/>
</dbReference>
<reference evidence="1" key="1">
    <citation type="submission" date="2024-05" db="EMBL/GenBank/DDBJ databases">
        <title>30 novel species of actinomycetes from the DSMZ collection.</title>
        <authorList>
            <person name="Nouioui I."/>
        </authorList>
    </citation>
    <scope>NUCLEOTIDE SEQUENCE</scope>
    <source>
        <strain evidence="1">DSM 41529</strain>
    </source>
</reference>
<evidence type="ECO:0000313" key="2">
    <source>
        <dbReference type="Proteomes" id="UP001180754"/>
    </source>
</evidence>
<accession>A0ABU2XP55</accession>
<dbReference type="SUPFAM" id="SSF55144">
    <property type="entry name" value="LigT-like"/>
    <property type="match status" value="1"/>
</dbReference>
<dbReference type="Pfam" id="PF13563">
    <property type="entry name" value="2_5_RNA_ligase2"/>
    <property type="match status" value="1"/>
</dbReference>
<gene>
    <name evidence="1" type="ORF">RND15_34140</name>
</gene>
<dbReference type="Proteomes" id="UP001180754">
    <property type="component" value="Unassembled WGS sequence"/>
</dbReference>
<proteinExistence type="predicted"/>
<dbReference type="GO" id="GO:0016874">
    <property type="term" value="F:ligase activity"/>
    <property type="evidence" value="ECO:0007669"/>
    <property type="project" value="UniProtKB-KW"/>
</dbReference>
<organism evidence="1 2">
    <name type="scientific">Streptomyces lonegramiae</name>
    <dbReference type="NCBI Taxonomy" id="3075524"/>
    <lineage>
        <taxon>Bacteria</taxon>
        <taxon>Bacillati</taxon>
        <taxon>Actinomycetota</taxon>
        <taxon>Actinomycetes</taxon>
        <taxon>Kitasatosporales</taxon>
        <taxon>Streptomycetaceae</taxon>
        <taxon>Streptomyces</taxon>
    </lineage>
</organism>
<sequence>MALLNADSAAFPTEPPADLRDPVAIAAHDWAAFSALEEMTDHWTRPDWSDGSRAYYWLLTFSDSPRLAELARRCQTALAPLGLDAVPIDGLHITLSGIGAPDAITPRQLDALASRAGRAALVDAFSIQAVPLTGSRGAVRLSVGPWEPLVRLQAALVQLGTDAGIAPKKSSAAFRPHLSLAYNNRRRPAMPAIEAVASLRSLAAVDLDITHVQLVELRRSGTQYHWDVLTSLPLTVPRDLMSRPAG</sequence>
<comment type="caution">
    <text evidence="1">The sequence shown here is derived from an EMBL/GenBank/DDBJ whole genome shotgun (WGS) entry which is preliminary data.</text>
</comment>
<protein>
    <submittedName>
        <fullName evidence="1">2'-5' RNA ligase family protein</fullName>
    </submittedName>
</protein>
<name>A0ABU2XP55_9ACTN</name>
<dbReference type="InterPro" id="IPR009097">
    <property type="entry name" value="Cyclic_Pdiesterase"/>
</dbReference>
<keyword evidence="2" id="KW-1185">Reference proteome</keyword>
<evidence type="ECO:0000313" key="1">
    <source>
        <dbReference type="EMBL" id="MDT0547696.1"/>
    </source>
</evidence>
<keyword evidence="1" id="KW-0436">Ligase</keyword>
<dbReference type="RefSeq" id="WP_311728220.1">
    <property type="nucleotide sequence ID" value="NZ_JAVRFD010000021.1"/>
</dbReference>